<proteinExistence type="predicted"/>
<protein>
    <submittedName>
        <fullName evidence="1">Uncharacterized protein</fullName>
    </submittedName>
</protein>
<accession>A0A9P4USH7</accession>
<dbReference type="AlphaFoldDB" id="A0A9P4USH7"/>
<organism evidence="1 2">
    <name type="scientific">Polychaeton citri CBS 116435</name>
    <dbReference type="NCBI Taxonomy" id="1314669"/>
    <lineage>
        <taxon>Eukaryota</taxon>
        <taxon>Fungi</taxon>
        <taxon>Dikarya</taxon>
        <taxon>Ascomycota</taxon>
        <taxon>Pezizomycotina</taxon>
        <taxon>Dothideomycetes</taxon>
        <taxon>Dothideomycetidae</taxon>
        <taxon>Capnodiales</taxon>
        <taxon>Capnodiaceae</taxon>
        <taxon>Polychaeton</taxon>
    </lineage>
</organism>
<evidence type="ECO:0000313" key="2">
    <source>
        <dbReference type="Proteomes" id="UP000799441"/>
    </source>
</evidence>
<evidence type="ECO:0000313" key="1">
    <source>
        <dbReference type="EMBL" id="KAF2723090.1"/>
    </source>
</evidence>
<gene>
    <name evidence="1" type="ORF">K431DRAFT_32021</name>
</gene>
<reference evidence="1" key="1">
    <citation type="journal article" date="2020" name="Stud. Mycol.">
        <title>101 Dothideomycetes genomes: a test case for predicting lifestyles and emergence of pathogens.</title>
        <authorList>
            <person name="Haridas S."/>
            <person name="Albert R."/>
            <person name="Binder M."/>
            <person name="Bloem J."/>
            <person name="Labutti K."/>
            <person name="Salamov A."/>
            <person name="Andreopoulos B."/>
            <person name="Baker S."/>
            <person name="Barry K."/>
            <person name="Bills G."/>
            <person name="Bluhm B."/>
            <person name="Cannon C."/>
            <person name="Castanera R."/>
            <person name="Culley D."/>
            <person name="Daum C."/>
            <person name="Ezra D."/>
            <person name="Gonzalez J."/>
            <person name="Henrissat B."/>
            <person name="Kuo A."/>
            <person name="Liang C."/>
            <person name="Lipzen A."/>
            <person name="Lutzoni F."/>
            <person name="Magnuson J."/>
            <person name="Mondo S."/>
            <person name="Nolan M."/>
            <person name="Ohm R."/>
            <person name="Pangilinan J."/>
            <person name="Park H.-J."/>
            <person name="Ramirez L."/>
            <person name="Alfaro M."/>
            <person name="Sun H."/>
            <person name="Tritt A."/>
            <person name="Yoshinaga Y."/>
            <person name="Zwiers L.-H."/>
            <person name="Turgeon B."/>
            <person name="Goodwin S."/>
            <person name="Spatafora J."/>
            <person name="Crous P."/>
            <person name="Grigoriev I."/>
        </authorList>
    </citation>
    <scope>NUCLEOTIDE SEQUENCE</scope>
    <source>
        <strain evidence="1">CBS 116435</strain>
    </source>
</reference>
<dbReference type="Proteomes" id="UP000799441">
    <property type="component" value="Unassembled WGS sequence"/>
</dbReference>
<comment type="caution">
    <text evidence="1">The sequence shown here is derived from an EMBL/GenBank/DDBJ whole genome shotgun (WGS) entry which is preliminary data.</text>
</comment>
<keyword evidence="2" id="KW-1185">Reference proteome</keyword>
<dbReference type="OrthoDB" id="3645724at2759"/>
<sequence length="175" mass="19571">MLEARVDTDQPVTISSFSTLLGSNMPALEYQGLTFAGSETGEPARRPVIDYQWAGEEFITANSPSALEIPSKSSDRPLVVSHRFKFRSKEYKETRDGIPWLYNEALKSIGQTAGFEVGRRYETGLGTAMSCVRWWEQGGKDRVFATNPQRSRTPRLSKPSIRMILISSASFTVVE</sequence>
<name>A0A9P4USH7_9PEZI</name>
<dbReference type="EMBL" id="MU003778">
    <property type="protein sequence ID" value="KAF2723090.1"/>
    <property type="molecule type" value="Genomic_DNA"/>
</dbReference>